<reference evidence="2 3" key="1">
    <citation type="submission" date="2020-06" db="EMBL/GenBank/DDBJ databases">
        <authorList>
            <person name="Li R."/>
            <person name="Bekaert M."/>
        </authorList>
    </citation>
    <scope>NUCLEOTIDE SEQUENCE [LARGE SCALE GENOMIC DNA]</scope>
    <source>
        <strain evidence="3">wild</strain>
    </source>
</reference>
<proteinExistence type="predicted"/>
<dbReference type="EMBL" id="CACVKT020006686">
    <property type="protein sequence ID" value="CAC5403154.1"/>
    <property type="molecule type" value="Genomic_DNA"/>
</dbReference>
<accession>A0A6J8D7T7</accession>
<feature type="coiled-coil region" evidence="1">
    <location>
        <begin position="370"/>
        <end position="397"/>
    </location>
</feature>
<protein>
    <submittedName>
        <fullName evidence="2">Uncharacterized protein</fullName>
    </submittedName>
</protein>
<sequence length="422" mass="48265">MEVETNDVGIQTDLGINDLAEKQQRVMNLMKQAANIVGLNIENIEVENEYDDDNEDEFEDPELYQVQPSKTENERKIRLKEKIDVSKLKYIVSHPDDFQLGSRYINGKKIDKNGQLTLLKNYLEQVNGKGERLMNYYQLNKFGRYWTEGDMGIQNMSRKIRHTLCQNFMYDIDMKNAHPTLLSWYCHDNGINCTGLDAYIENREKPDLYELAKKSKNKKGTNYNIEGTAVNYVMCSLENKALMIVFDYLTEQGIEVGSLVFDGLMIYKNNVSIEQLSGILDGCSQKVKEIMRCNITFTNKAMDEEEALTATSKEIQALKKQVNVIEKVVAKSLPMTGGKMVGDIDMQGHSITNLPLSITANEPVTKGWYAKNWQDLVKNFTDRVNDLEKEIKGGRSRRELDAIAKEDKTLDSIKTTLENRLG</sequence>
<evidence type="ECO:0000256" key="1">
    <source>
        <dbReference type="SAM" id="Coils"/>
    </source>
</evidence>
<dbReference type="AlphaFoldDB" id="A0A6J8D7T7"/>
<keyword evidence="3" id="KW-1185">Reference proteome</keyword>
<organism evidence="2 3">
    <name type="scientific">Mytilus coruscus</name>
    <name type="common">Sea mussel</name>
    <dbReference type="NCBI Taxonomy" id="42192"/>
    <lineage>
        <taxon>Eukaryota</taxon>
        <taxon>Metazoa</taxon>
        <taxon>Spiralia</taxon>
        <taxon>Lophotrochozoa</taxon>
        <taxon>Mollusca</taxon>
        <taxon>Bivalvia</taxon>
        <taxon>Autobranchia</taxon>
        <taxon>Pteriomorphia</taxon>
        <taxon>Mytilida</taxon>
        <taxon>Mytiloidea</taxon>
        <taxon>Mytilidae</taxon>
        <taxon>Mytilinae</taxon>
        <taxon>Mytilus</taxon>
    </lineage>
</organism>
<keyword evidence="1" id="KW-0175">Coiled coil</keyword>
<feature type="coiled-coil region" evidence="1">
    <location>
        <begin position="301"/>
        <end position="328"/>
    </location>
</feature>
<evidence type="ECO:0000313" key="2">
    <source>
        <dbReference type="EMBL" id="CAC5403154.1"/>
    </source>
</evidence>
<name>A0A6J8D7T7_MYTCO</name>
<dbReference type="Proteomes" id="UP000507470">
    <property type="component" value="Unassembled WGS sequence"/>
</dbReference>
<evidence type="ECO:0000313" key="3">
    <source>
        <dbReference type="Proteomes" id="UP000507470"/>
    </source>
</evidence>
<gene>
    <name evidence="2" type="ORF">MCOR_37060</name>
</gene>